<evidence type="ECO:0000259" key="5">
    <source>
        <dbReference type="Pfam" id="PF00171"/>
    </source>
</evidence>
<name>A0A2W7IUG2_9PROT</name>
<proteinExistence type="inferred from homology"/>
<dbReference type="OrthoDB" id="9812625at2"/>
<dbReference type="Gene3D" id="3.40.309.10">
    <property type="entry name" value="Aldehyde Dehydrogenase, Chain A, domain 2"/>
    <property type="match status" value="1"/>
</dbReference>
<dbReference type="EMBL" id="QKYU01000001">
    <property type="protein sequence ID" value="PZW51099.1"/>
    <property type="molecule type" value="Genomic_DNA"/>
</dbReference>
<evidence type="ECO:0000256" key="3">
    <source>
        <dbReference type="PIRNR" id="PIRNR036492"/>
    </source>
</evidence>
<dbReference type="InterPro" id="IPR015590">
    <property type="entry name" value="Aldehyde_DH_dom"/>
</dbReference>
<dbReference type="InterPro" id="IPR012394">
    <property type="entry name" value="Aldehyde_DH_NAD(P)"/>
</dbReference>
<keyword evidence="7" id="KW-1185">Reference proteome</keyword>
<dbReference type="CDD" id="cd07087">
    <property type="entry name" value="ALDH_F3-13-14_CALDH-like"/>
    <property type="match status" value="1"/>
</dbReference>
<evidence type="ECO:0000313" key="7">
    <source>
        <dbReference type="Proteomes" id="UP000249688"/>
    </source>
</evidence>
<feature type="active site" evidence="4">
    <location>
        <position position="247"/>
    </location>
</feature>
<reference evidence="6 7" key="1">
    <citation type="submission" date="2018-06" db="EMBL/GenBank/DDBJ databases">
        <title>Genomic Encyclopedia of Archaeal and Bacterial Type Strains, Phase II (KMG-II): from individual species to whole genera.</title>
        <authorList>
            <person name="Goeker M."/>
        </authorList>
    </citation>
    <scope>NUCLEOTIDE SEQUENCE [LARGE SCALE GENOMIC DNA]</scope>
    <source>
        <strain evidence="6 7">DSM 24525</strain>
    </source>
</reference>
<dbReference type="RefSeq" id="WP_111396368.1">
    <property type="nucleotide sequence ID" value="NZ_QKYU01000001.1"/>
</dbReference>
<sequence length="456" mass="48924">MGTPPTQPSAALAALRTGFASGATWPIPARLALLRHLDAALTAAEGALIQALHDDLGKPEFEAYTSEILPVRQEIRHALRHLKSWAAPRRVATGWFHWPARAALAMEPRGAVLVLSPWNYPVQLSLVPLVHAIAAGNTVLLKPSELAPATAAAMQRMLADFDPEQVQVLPGDAALAEALTALPWDHIFFTGSGRVGRAVAMAAARNLVSCTLELGGCNPCIVDASADPVVTARRIAWGKFLNAGQTCLAPNHVLVHESLLPALLAALKTTLDAFYGADGRGLQRLAHARQFERALGFLRQGSVAHGGGHDAASLHMQPTLLLDVPDEAPALREEIFGPVLPLLPWSDEADLLRRLAAMPEPLAVYLHSREQPFIDAVRRGTRSGALVVNDHLVQATVAELPFGGVGPSGQGRSHGRAGFEAFSNPRSLFRQSPRLDVPLRYPPYGNKLAWVKRLMG</sequence>
<organism evidence="6 7">
    <name type="scientific">Humitalea rosea</name>
    <dbReference type="NCBI Taxonomy" id="990373"/>
    <lineage>
        <taxon>Bacteria</taxon>
        <taxon>Pseudomonadati</taxon>
        <taxon>Pseudomonadota</taxon>
        <taxon>Alphaproteobacteria</taxon>
        <taxon>Acetobacterales</taxon>
        <taxon>Roseomonadaceae</taxon>
        <taxon>Humitalea</taxon>
    </lineage>
</organism>
<dbReference type="PROSITE" id="PS00070">
    <property type="entry name" value="ALDEHYDE_DEHYDR_CYS"/>
    <property type="match status" value="1"/>
</dbReference>
<dbReference type="Proteomes" id="UP000249688">
    <property type="component" value="Unassembled WGS sequence"/>
</dbReference>
<dbReference type="AlphaFoldDB" id="A0A2W7IUG2"/>
<dbReference type="InterPro" id="IPR016160">
    <property type="entry name" value="Ald_DH_CS_CYS"/>
</dbReference>
<accession>A0A2W7IUG2</accession>
<dbReference type="PANTHER" id="PTHR43570">
    <property type="entry name" value="ALDEHYDE DEHYDROGENASE"/>
    <property type="match status" value="1"/>
</dbReference>
<dbReference type="Gene3D" id="3.40.605.10">
    <property type="entry name" value="Aldehyde Dehydrogenase, Chain A, domain 1"/>
    <property type="match status" value="1"/>
</dbReference>
<dbReference type="GO" id="GO:0005737">
    <property type="term" value="C:cytoplasm"/>
    <property type="evidence" value="ECO:0007669"/>
    <property type="project" value="TreeGrafter"/>
</dbReference>
<keyword evidence="2 3" id="KW-0560">Oxidoreductase</keyword>
<evidence type="ECO:0000256" key="1">
    <source>
        <dbReference type="ARBA" id="ARBA00009986"/>
    </source>
</evidence>
<comment type="similarity">
    <text evidence="1 3">Belongs to the aldehyde dehydrogenase family.</text>
</comment>
<dbReference type="PIRSF" id="PIRSF036492">
    <property type="entry name" value="ALDH"/>
    <property type="match status" value="1"/>
</dbReference>
<dbReference type="Pfam" id="PF00171">
    <property type="entry name" value="Aldedh"/>
    <property type="match status" value="1"/>
</dbReference>
<comment type="caution">
    <text evidence="6">The sequence shown here is derived from an EMBL/GenBank/DDBJ whole genome shotgun (WGS) entry which is preliminary data.</text>
</comment>
<dbReference type="GO" id="GO:0006081">
    <property type="term" value="P:aldehyde metabolic process"/>
    <property type="evidence" value="ECO:0007669"/>
    <property type="project" value="InterPro"/>
</dbReference>
<protein>
    <recommendedName>
        <fullName evidence="3">Aldehyde dehydrogenase</fullName>
    </recommendedName>
</protein>
<evidence type="ECO:0000313" key="6">
    <source>
        <dbReference type="EMBL" id="PZW51099.1"/>
    </source>
</evidence>
<gene>
    <name evidence="6" type="ORF">C8P66_101317</name>
</gene>
<dbReference type="InterPro" id="IPR016162">
    <property type="entry name" value="Ald_DH_N"/>
</dbReference>
<feature type="domain" description="Aldehyde dehydrogenase" evidence="5">
    <location>
        <begin position="10"/>
        <end position="426"/>
    </location>
</feature>
<dbReference type="PANTHER" id="PTHR43570:SF16">
    <property type="entry name" value="ALDEHYDE DEHYDROGENASE TYPE III, ISOFORM Q"/>
    <property type="match status" value="1"/>
</dbReference>
<evidence type="ECO:0000256" key="4">
    <source>
        <dbReference type="PIRSR" id="PIRSR036492-1"/>
    </source>
</evidence>
<dbReference type="InterPro" id="IPR016163">
    <property type="entry name" value="Ald_DH_C"/>
</dbReference>
<evidence type="ECO:0000256" key="2">
    <source>
        <dbReference type="ARBA" id="ARBA00023002"/>
    </source>
</evidence>
<feature type="active site" evidence="4">
    <location>
        <position position="213"/>
    </location>
</feature>
<dbReference type="GO" id="GO:0004029">
    <property type="term" value="F:aldehyde dehydrogenase (NAD+) activity"/>
    <property type="evidence" value="ECO:0007669"/>
    <property type="project" value="TreeGrafter"/>
</dbReference>
<dbReference type="SUPFAM" id="SSF53720">
    <property type="entry name" value="ALDH-like"/>
    <property type="match status" value="1"/>
</dbReference>
<dbReference type="InterPro" id="IPR016161">
    <property type="entry name" value="Ald_DH/histidinol_DH"/>
</dbReference>